<feature type="transmembrane region" description="Helical" evidence="9">
    <location>
        <begin position="51"/>
        <end position="76"/>
    </location>
</feature>
<dbReference type="RefSeq" id="WP_196985920.1">
    <property type="nucleotide sequence ID" value="NZ_JADWYS010000001.1"/>
</dbReference>
<comment type="subunit">
    <text evidence="9">The complex comprises the extracytoplasmic solute receptor protein and the two transmembrane proteins.</text>
</comment>
<evidence type="ECO:0000256" key="8">
    <source>
        <dbReference type="ARBA" id="ARBA00038436"/>
    </source>
</evidence>
<dbReference type="AlphaFoldDB" id="A0A931H3Q2"/>
<feature type="transmembrane region" description="Helical" evidence="9">
    <location>
        <begin position="12"/>
        <end position="31"/>
    </location>
</feature>
<dbReference type="Pfam" id="PF04290">
    <property type="entry name" value="DctQ"/>
    <property type="match status" value="1"/>
</dbReference>
<comment type="caution">
    <text evidence="11">The sequence shown here is derived from an EMBL/GenBank/DDBJ whole genome shotgun (WGS) entry which is preliminary data.</text>
</comment>
<evidence type="ECO:0000313" key="11">
    <source>
        <dbReference type="EMBL" id="MBG9388041.1"/>
    </source>
</evidence>
<evidence type="ECO:0000256" key="4">
    <source>
        <dbReference type="ARBA" id="ARBA00022519"/>
    </source>
</evidence>
<keyword evidence="3" id="KW-1003">Cell membrane</keyword>
<dbReference type="Proteomes" id="UP000651050">
    <property type="component" value="Unassembled WGS sequence"/>
</dbReference>
<keyword evidence="7 9" id="KW-0472">Membrane</keyword>
<keyword evidence="12" id="KW-1185">Reference proteome</keyword>
<gene>
    <name evidence="11" type="ORF">I5803_08415</name>
</gene>
<protein>
    <recommendedName>
        <fullName evidence="9">TRAP transporter small permease protein</fullName>
    </recommendedName>
</protein>
<evidence type="ECO:0000256" key="3">
    <source>
        <dbReference type="ARBA" id="ARBA00022475"/>
    </source>
</evidence>
<proteinExistence type="inferred from homology"/>
<dbReference type="InterPro" id="IPR007387">
    <property type="entry name" value="TRAP_DctQ"/>
</dbReference>
<evidence type="ECO:0000256" key="7">
    <source>
        <dbReference type="ARBA" id="ARBA00023136"/>
    </source>
</evidence>
<keyword evidence="2 9" id="KW-0813">Transport</keyword>
<keyword evidence="5 9" id="KW-0812">Transmembrane</keyword>
<dbReference type="PANTHER" id="PTHR35011:SF10">
    <property type="entry name" value="TRAP TRANSPORTER SMALL PERMEASE PROTEIN"/>
    <property type="match status" value="1"/>
</dbReference>
<feature type="domain" description="Tripartite ATP-independent periplasmic transporters DctQ component" evidence="10">
    <location>
        <begin position="24"/>
        <end position="153"/>
    </location>
</feature>
<evidence type="ECO:0000313" key="12">
    <source>
        <dbReference type="Proteomes" id="UP000651050"/>
    </source>
</evidence>
<evidence type="ECO:0000256" key="5">
    <source>
        <dbReference type="ARBA" id="ARBA00022692"/>
    </source>
</evidence>
<evidence type="ECO:0000256" key="2">
    <source>
        <dbReference type="ARBA" id="ARBA00022448"/>
    </source>
</evidence>
<dbReference type="GO" id="GO:0022857">
    <property type="term" value="F:transmembrane transporter activity"/>
    <property type="evidence" value="ECO:0007669"/>
    <property type="project" value="UniProtKB-UniRule"/>
</dbReference>
<dbReference type="InterPro" id="IPR055348">
    <property type="entry name" value="DctQ"/>
</dbReference>
<feature type="transmembrane region" description="Helical" evidence="9">
    <location>
        <begin position="88"/>
        <end position="106"/>
    </location>
</feature>
<sequence length="167" mass="17706">MTKGPTRQAVRLLEAASAVALLLLMLLVLVDVAGRNVLNKPVPWSTELLEIIVGVMIFLLYPVLALQSGHITVDLIHVRPSLRVVQRLLGAVVGGTLFGVIAWCLSRQAIRALGYGEASPILGIPLGWVLATMSVLAGVCTLAFIVSAVGVLRNRETPAQLAGNEVI</sequence>
<dbReference type="EMBL" id="JADWYS010000001">
    <property type="protein sequence ID" value="MBG9388041.1"/>
    <property type="molecule type" value="Genomic_DNA"/>
</dbReference>
<keyword evidence="4 9" id="KW-0997">Cell inner membrane</keyword>
<evidence type="ECO:0000256" key="1">
    <source>
        <dbReference type="ARBA" id="ARBA00004429"/>
    </source>
</evidence>
<dbReference type="PANTHER" id="PTHR35011">
    <property type="entry name" value="2,3-DIKETO-L-GULONATE TRAP TRANSPORTER SMALL PERMEASE PROTEIN YIAM"/>
    <property type="match status" value="1"/>
</dbReference>
<organism evidence="11 12">
    <name type="scientific">Caenimonas aquaedulcis</name>
    <dbReference type="NCBI Taxonomy" id="2793270"/>
    <lineage>
        <taxon>Bacteria</taxon>
        <taxon>Pseudomonadati</taxon>
        <taxon>Pseudomonadota</taxon>
        <taxon>Betaproteobacteria</taxon>
        <taxon>Burkholderiales</taxon>
        <taxon>Comamonadaceae</taxon>
        <taxon>Caenimonas</taxon>
    </lineage>
</organism>
<evidence type="ECO:0000259" key="10">
    <source>
        <dbReference type="Pfam" id="PF04290"/>
    </source>
</evidence>
<evidence type="ECO:0000256" key="6">
    <source>
        <dbReference type="ARBA" id="ARBA00022989"/>
    </source>
</evidence>
<name>A0A931H3Q2_9BURK</name>
<comment type="function">
    <text evidence="9">Part of the tripartite ATP-independent periplasmic (TRAP) transport system.</text>
</comment>
<keyword evidence="6 9" id="KW-1133">Transmembrane helix</keyword>
<accession>A0A931H3Q2</accession>
<dbReference type="GO" id="GO:0005886">
    <property type="term" value="C:plasma membrane"/>
    <property type="evidence" value="ECO:0007669"/>
    <property type="project" value="UniProtKB-SubCell"/>
</dbReference>
<feature type="transmembrane region" description="Helical" evidence="9">
    <location>
        <begin position="126"/>
        <end position="152"/>
    </location>
</feature>
<reference evidence="11" key="1">
    <citation type="submission" date="2020-11" db="EMBL/GenBank/DDBJ databases">
        <title>Bacterial whole genome sequence for Caenimonas sp. DR4.4.</title>
        <authorList>
            <person name="Le V."/>
            <person name="Ko S.-R."/>
            <person name="Ahn C.-Y."/>
            <person name="Oh H.-M."/>
        </authorList>
    </citation>
    <scope>NUCLEOTIDE SEQUENCE</scope>
    <source>
        <strain evidence="11">DR4.4</strain>
    </source>
</reference>
<comment type="similarity">
    <text evidence="8 9">Belongs to the TRAP transporter small permease family.</text>
</comment>
<comment type="subcellular location">
    <subcellularLocation>
        <location evidence="1 9">Cell inner membrane</location>
        <topology evidence="1 9">Multi-pass membrane protein</topology>
    </subcellularLocation>
</comment>
<evidence type="ECO:0000256" key="9">
    <source>
        <dbReference type="RuleBase" id="RU369079"/>
    </source>
</evidence>
<dbReference type="GO" id="GO:0015740">
    <property type="term" value="P:C4-dicarboxylate transport"/>
    <property type="evidence" value="ECO:0007669"/>
    <property type="project" value="TreeGrafter"/>
</dbReference>